<dbReference type="InterPro" id="IPR052337">
    <property type="entry name" value="SAT4-like"/>
</dbReference>
<keyword evidence="2 7" id="KW-0812">Transmembrane</keyword>
<dbReference type="AlphaFoldDB" id="A0A9P9E5I4"/>
<feature type="region of interest" description="Disordered" evidence="6">
    <location>
        <begin position="305"/>
        <end position="343"/>
    </location>
</feature>
<feature type="transmembrane region" description="Helical" evidence="7">
    <location>
        <begin position="43"/>
        <end position="63"/>
    </location>
</feature>
<dbReference type="OrthoDB" id="3934549at2759"/>
<evidence type="ECO:0000256" key="3">
    <source>
        <dbReference type="ARBA" id="ARBA00022989"/>
    </source>
</evidence>
<proteinExistence type="inferred from homology"/>
<dbReference type="InterPro" id="IPR049326">
    <property type="entry name" value="Rhodopsin_dom_fungi"/>
</dbReference>
<dbReference type="GO" id="GO:0016020">
    <property type="term" value="C:membrane"/>
    <property type="evidence" value="ECO:0007669"/>
    <property type="project" value="UniProtKB-SubCell"/>
</dbReference>
<keyword evidence="4 7" id="KW-0472">Membrane</keyword>
<dbReference type="PANTHER" id="PTHR33048">
    <property type="entry name" value="PTH11-LIKE INTEGRAL MEMBRANE PROTEIN (AFU_ORTHOLOGUE AFUA_5G11245)"/>
    <property type="match status" value="1"/>
</dbReference>
<comment type="subcellular location">
    <subcellularLocation>
        <location evidence="1">Membrane</location>
        <topology evidence="1">Multi-pass membrane protein</topology>
    </subcellularLocation>
</comment>
<evidence type="ECO:0000313" key="10">
    <source>
        <dbReference type="Proteomes" id="UP000700596"/>
    </source>
</evidence>
<gene>
    <name evidence="9" type="ORF">B0J11DRAFT_250259</name>
</gene>
<keyword evidence="3 7" id="KW-1133">Transmembrane helix</keyword>
<dbReference type="Pfam" id="PF20684">
    <property type="entry name" value="Fung_rhodopsin"/>
    <property type="match status" value="1"/>
</dbReference>
<evidence type="ECO:0000259" key="8">
    <source>
        <dbReference type="Pfam" id="PF20684"/>
    </source>
</evidence>
<dbReference type="EMBL" id="JAGMWT010000004">
    <property type="protein sequence ID" value="KAH7130331.1"/>
    <property type="molecule type" value="Genomic_DNA"/>
</dbReference>
<name>A0A9P9E5I4_9PLEO</name>
<evidence type="ECO:0000313" key="9">
    <source>
        <dbReference type="EMBL" id="KAH7130331.1"/>
    </source>
</evidence>
<evidence type="ECO:0000256" key="4">
    <source>
        <dbReference type="ARBA" id="ARBA00023136"/>
    </source>
</evidence>
<feature type="compositionally biased region" description="Polar residues" evidence="6">
    <location>
        <begin position="322"/>
        <end position="332"/>
    </location>
</feature>
<reference evidence="9" key="1">
    <citation type="journal article" date="2021" name="Nat. Commun.">
        <title>Genetic determinants of endophytism in the Arabidopsis root mycobiome.</title>
        <authorList>
            <person name="Mesny F."/>
            <person name="Miyauchi S."/>
            <person name="Thiergart T."/>
            <person name="Pickel B."/>
            <person name="Atanasova L."/>
            <person name="Karlsson M."/>
            <person name="Huettel B."/>
            <person name="Barry K.W."/>
            <person name="Haridas S."/>
            <person name="Chen C."/>
            <person name="Bauer D."/>
            <person name="Andreopoulos W."/>
            <person name="Pangilinan J."/>
            <person name="LaButti K."/>
            <person name="Riley R."/>
            <person name="Lipzen A."/>
            <person name="Clum A."/>
            <person name="Drula E."/>
            <person name="Henrissat B."/>
            <person name="Kohler A."/>
            <person name="Grigoriev I.V."/>
            <person name="Martin F.M."/>
            <person name="Hacquard S."/>
        </authorList>
    </citation>
    <scope>NUCLEOTIDE SEQUENCE</scope>
    <source>
        <strain evidence="9">MPI-CAGE-CH-0243</strain>
    </source>
</reference>
<evidence type="ECO:0000256" key="5">
    <source>
        <dbReference type="ARBA" id="ARBA00038359"/>
    </source>
</evidence>
<feature type="transmembrane region" description="Helical" evidence="7">
    <location>
        <begin position="12"/>
        <end position="31"/>
    </location>
</feature>
<evidence type="ECO:0000256" key="1">
    <source>
        <dbReference type="ARBA" id="ARBA00004141"/>
    </source>
</evidence>
<feature type="transmembrane region" description="Helical" evidence="7">
    <location>
        <begin position="216"/>
        <end position="241"/>
    </location>
</feature>
<evidence type="ECO:0000256" key="7">
    <source>
        <dbReference type="SAM" id="Phobius"/>
    </source>
</evidence>
<sequence length="387" mass="43943">MFAPYDLGDTVVYTAYSLTGLSTLVVALRFYCRIWVVGKLKGYDYIMMFALICTWGVCVDNHFQMHFGSGEHPYPKEKAVTPAFTHYQLVGSAKSWYTYQILYLADLAIIKFSVLFFYLSIATQRTFRVLVIISMVVVALFSIALIMANAIECPRKPSLALSPGIFVNRKKWQCYDLVPLYFVAAAFNIFSDAFILLLPLPVLFKLRMPTLKRISLLILFSIGILVPIASGIRLWGILLWAKSGNNARYYGAYVVFWSQVELNTAIICASAPSLQPLIKNIFGKLNRRFSRSAYYYYGDGTHSLSDLRRPRRPRDPNSLSDLDNSLPGTYQPKTPHRSTEHELVIVKEFKDEEEIRDRVRHFASQRSSAQSQLPKSPARAHDTLASG</sequence>
<feature type="transmembrane region" description="Helical" evidence="7">
    <location>
        <begin position="101"/>
        <end position="122"/>
    </location>
</feature>
<evidence type="ECO:0000256" key="2">
    <source>
        <dbReference type="ARBA" id="ARBA00022692"/>
    </source>
</evidence>
<protein>
    <recommendedName>
        <fullName evidence="8">Rhodopsin domain-containing protein</fullName>
    </recommendedName>
</protein>
<organism evidence="9 10">
    <name type="scientific">Dendryphion nanum</name>
    <dbReference type="NCBI Taxonomy" id="256645"/>
    <lineage>
        <taxon>Eukaryota</taxon>
        <taxon>Fungi</taxon>
        <taxon>Dikarya</taxon>
        <taxon>Ascomycota</taxon>
        <taxon>Pezizomycotina</taxon>
        <taxon>Dothideomycetes</taxon>
        <taxon>Pleosporomycetidae</taxon>
        <taxon>Pleosporales</taxon>
        <taxon>Torulaceae</taxon>
        <taxon>Dendryphion</taxon>
    </lineage>
</organism>
<comment type="caution">
    <text evidence="9">The sequence shown here is derived from an EMBL/GenBank/DDBJ whole genome shotgun (WGS) entry which is preliminary data.</text>
</comment>
<dbReference type="PANTHER" id="PTHR33048:SF123">
    <property type="entry name" value="INTEGRAL MEMBRANE PROTEIN"/>
    <property type="match status" value="1"/>
</dbReference>
<feature type="transmembrane region" description="Helical" evidence="7">
    <location>
        <begin position="129"/>
        <end position="151"/>
    </location>
</feature>
<comment type="similarity">
    <text evidence="5">Belongs to the SAT4 family.</text>
</comment>
<feature type="transmembrane region" description="Helical" evidence="7">
    <location>
        <begin position="180"/>
        <end position="204"/>
    </location>
</feature>
<accession>A0A9P9E5I4</accession>
<evidence type="ECO:0000256" key="6">
    <source>
        <dbReference type="SAM" id="MobiDB-lite"/>
    </source>
</evidence>
<feature type="compositionally biased region" description="Polar residues" evidence="6">
    <location>
        <begin position="364"/>
        <end position="374"/>
    </location>
</feature>
<dbReference type="Proteomes" id="UP000700596">
    <property type="component" value="Unassembled WGS sequence"/>
</dbReference>
<keyword evidence="10" id="KW-1185">Reference proteome</keyword>
<feature type="region of interest" description="Disordered" evidence="6">
    <location>
        <begin position="360"/>
        <end position="387"/>
    </location>
</feature>
<feature type="domain" description="Rhodopsin" evidence="8">
    <location>
        <begin position="28"/>
        <end position="279"/>
    </location>
</feature>